<dbReference type="EMBL" id="CADCVB010000008">
    <property type="protein sequence ID" value="CAA9406993.1"/>
    <property type="molecule type" value="Genomic_DNA"/>
</dbReference>
<evidence type="ECO:0000313" key="1">
    <source>
        <dbReference type="EMBL" id="CAA9406993.1"/>
    </source>
</evidence>
<dbReference type="AlphaFoldDB" id="A0A6J4P6B0"/>
<accession>A0A6J4P6B0</accession>
<reference evidence="1" key="1">
    <citation type="submission" date="2020-02" db="EMBL/GenBank/DDBJ databases">
        <authorList>
            <person name="Meier V. D."/>
        </authorList>
    </citation>
    <scope>NUCLEOTIDE SEQUENCE</scope>
    <source>
        <strain evidence="1">AVDCRST_MAG78</strain>
    </source>
</reference>
<name>A0A6J4P6B0_9ACTN</name>
<protein>
    <submittedName>
        <fullName evidence="1">Uncharacterized protein</fullName>
    </submittedName>
</protein>
<proteinExistence type="predicted"/>
<gene>
    <name evidence="1" type="ORF">AVDCRST_MAG78-158</name>
</gene>
<organism evidence="1">
    <name type="scientific">uncultured Rubrobacteraceae bacterium</name>
    <dbReference type="NCBI Taxonomy" id="349277"/>
    <lineage>
        <taxon>Bacteria</taxon>
        <taxon>Bacillati</taxon>
        <taxon>Actinomycetota</taxon>
        <taxon>Rubrobacteria</taxon>
        <taxon>Rubrobacterales</taxon>
        <taxon>Rubrobacteraceae</taxon>
        <taxon>environmental samples</taxon>
    </lineage>
</organism>
<sequence length="60" mass="6762">MARLRDKLYGLAEERLALEERLAMLKDGEARLWELGALPSLSRILSRPALPPRGSGRFTL</sequence>